<dbReference type="SUPFAM" id="SSF158622">
    <property type="entry name" value="YheA/YmcA-like"/>
    <property type="match status" value="1"/>
</dbReference>
<keyword evidence="3" id="KW-1185">Reference proteome</keyword>
<dbReference type="AlphaFoldDB" id="A0A1M6UQ46"/>
<dbReference type="Proteomes" id="UP000183997">
    <property type="component" value="Unassembled WGS sequence"/>
</dbReference>
<dbReference type="STRING" id="1121421.SAMN02745123_02871"/>
<dbReference type="InterPro" id="IPR010368">
    <property type="entry name" value="Com_YlbF"/>
</dbReference>
<feature type="region of interest" description="Disordered" evidence="1">
    <location>
        <begin position="107"/>
        <end position="128"/>
    </location>
</feature>
<gene>
    <name evidence="2" type="ORF">SAMN02745123_02871</name>
</gene>
<evidence type="ECO:0000256" key="1">
    <source>
        <dbReference type="SAM" id="MobiDB-lite"/>
    </source>
</evidence>
<protein>
    <submittedName>
        <fullName evidence="2">Cell fate regulator YlbF, YheA/YmcA/DUF963 family (Controls sporulation, competence, biofilm development)</fullName>
    </submittedName>
</protein>
<sequence>MADMVLEKALELGKLIAESDKYKTMREKEAAMMSDVDAIMFIEKFQGLQQQHQMLRMQGNELTEEQLNEVYALEDQMMSHPLIREFAEIQENFQKFLGQVNERISEGIEGKPPESHGSCSCSSCGPSS</sequence>
<dbReference type="OrthoDB" id="1808528at2"/>
<dbReference type="Gene3D" id="1.20.1500.10">
    <property type="entry name" value="YheA/YmcA-like"/>
    <property type="match status" value="1"/>
</dbReference>
<evidence type="ECO:0000313" key="2">
    <source>
        <dbReference type="EMBL" id="SHK71283.1"/>
    </source>
</evidence>
<dbReference type="EMBL" id="FRAR01000021">
    <property type="protein sequence ID" value="SHK71283.1"/>
    <property type="molecule type" value="Genomic_DNA"/>
</dbReference>
<accession>A0A1M6UQ46</accession>
<organism evidence="2 3">
    <name type="scientific">Desulforamulus aeronauticus DSM 10349</name>
    <dbReference type="NCBI Taxonomy" id="1121421"/>
    <lineage>
        <taxon>Bacteria</taxon>
        <taxon>Bacillati</taxon>
        <taxon>Bacillota</taxon>
        <taxon>Clostridia</taxon>
        <taxon>Eubacteriales</taxon>
        <taxon>Peptococcaceae</taxon>
        <taxon>Desulforamulus</taxon>
    </lineage>
</organism>
<proteinExistence type="predicted"/>
<evidence type="ECO:0000313" key="3">
    <source>
        <dbReference type="Proteomes" id="UP000183997"/>
    </source>
</evidence>
<name>A0A1M6UQ46_9FIRM</name>
<dbReference type="InterPro" id="IPR023378">
    <property type="entry name" value="YheA/YmcA-like_dom_sf"/>
</dbReference>
<feature type="compositionally biased region" description="Low complexity" evidence="1">
    <location>
        <begin position="115"/>
        <end position="128"/>
    </location>
</feature>
<reference evidence="3" key="1">
    <citation type="submission" date="2016-11" db="EMBL/GenBank/DDBJ databases">
        <authorList>
            <person name="Varghese N."/>
            <person name="Submissions S."/>
        </authorList>
    </citation>
    <scope>NUCLEOTIDE SEQUENCE [LARGE SCALE GENOMIC DNA]</scope>
    <source>
        <strain evidence="3">DSM 10349</strain>
    </source>
</reference>
<dbReference type="Pfam" id="PF06133">
    <property type="entry name" value="Com_YlbF"/>
    <property type="match status" value="1"/>
</dbReference>